<dbReference type="AlphaFoldDB" id="A0A927UC76"/>
<accession>A0A927UC76</accession>
<dbReference type="GO" id="GO:0016787">
    <property type="term" value="F:hydrolase activity"/>
    <property type="evidence" value="ECO:0007669"/>
    <property type="project" value="UniProtKB-KW"/>
</dbReference>
<dbReference type="EMBL" id="SVER01000090">
    <property type="protein sequence ID" value="MBE5921112.1"/>
    <property type="molecule type" value="Genomic_DNA"/>
</dbReference>
<sequence>MRGFINDNVYHSSEYGDIHYSSYIPETYDGSKPYALFVTLPGWEGLYFQGVGANMVEDFGVEAIRYNDEMIVLSTQLNDWGETSANQAIALTEYFLAHYNID</sequence>
<dbReference type="InterPro" id="IPR029058">
    <property type="entry name" value="AB_hydrolase_fold"/>
</dbReference>
<evidence type="ECO:0000313" key="1">
    <source>
        <dbReference type="EMBL" id="MBE5921112.1"/>
    </source>
</evidence>
<gene>
    <name evidence="1" type="ORF">E7272_14955</name>
</gene>
<reference evidence="1" key="1">
    <citation type="submission" date="2019-04" db="EMBL/GenBank/DDBJ databases">
        <title>Evolution of Biomass-Degrading Anaerobic Consortia Revealed by Metagenomics.</title>
        <authorList>
            <person name="Peng X."/>
        </authorList>
    </citation>
    <scope>NUCLEOTIDE SEQUENCE</scope>
    <source>
        <strain evidence="1">SIG311</strain>
    </source>
</reference>
<name>A0A927UC76_9FIRM</name>
<protein>
    <submittedName>
        <fullName evidence="1">Alpha/beta hydrolase</fullName>
    </submittedName>
</protein>
<dbReference type="Proteomes" id="UP000766246">
    <property type="component" value="Unassembled WGS sequence"/>
</dbReference>
<organism evidence="1 2">
    <name type="scientific">Pseudobutyrivibrio ruminis</name>
    <dbReference type="NCBI Taxonomy" id="46206"/>
    <lineage>
        <taxon>Bacteria</taxon>
        <taxon>Bacillati</taxon>
        <taxon>Bacillota</taxon>
        <taxon>Clostridia</taxon>
        <taxon>Lachnospirales</taxon>
        <taxon>Lachnospiraceae</taxon>
        <taxon>Pseudobutyrivibrio</taxon>
    </lineage>
</organism>
<evidence type="ECO:0000313" key="2">
    <source>
        <dbReference type="Proteomes" id="UP000766246"/>
    </source>
</evidence>
<keyword evidence="1" id="KW-0378">Hydrolase</keyword>
<dbReference type="Gene3D" id="3.40.50.1820">
    <property type="entry name" value="alpha/beta hydrolase"/>
    <property type="match status" value="1"/>
</dbReference>
<feature type="non-terminal residue" evidence="1">
    <location>
        <position position="102"/>
    </location>
</feature>
<comment type="caution">
    <text evidence="1">The sequence shown here is derived from an EMBL/GenBank/DDBJ whole genome shotgun (WGS) entry which is preliminary data.</text>
</comment>
<proteinExistence type="predicted"/>